<dbReference type="AlphaFoldDB" id="V5ATX9"/>
<feature type="compositionally biased region" description="Basic residues" evidence="1">
    <location>
        <begin position="39"/>
        <end position="51"/>
    </location>
</feature>
<reference evidence="2 3" key="1">
    <citation type="journal article" date="2014" name="Genome Announc.">
        <title>Trypanosoma cruzi Clone Dm28c Draft Genome Sequence.</title>
        <authorList>
            <person name="Grisard E.C."/>
            <person name="Teixeira S.M."/>
            <person name="de Almeida L.G."/>
            <person name="Stoco P.H."/>
            <person name="Gerber A.L."/>
            <person name="Talavera-Lopez C."/>
            <person name="Lima O.C."/>
            <person name="Andersson B."/>
            <person name="de Vasconcelos A.T."/>
        </authorList>
    </citation>
    <scope>NUCLEOTIDE SEQUENCE [LARGE SCALE GENOMIC DNA]</scope>
    <source>
        <strain evidence="2 3">Dm28c</strain>
    </source>
</reference>
<dbReference type="Proteomes" id="UP000017861">
    <property type="component" value="Unassembled WGS sequence"/>
</dbReference>
<feature type="region of interest" description="Disordered" evidence="1">
    <location>
        <begin position="1"/>
        <end position="89"/>
    </location>
</feature>
<protein>
    <submittedName>
        <fullName evidence="2">Uncharacterized protein</fullName>
    </submittedName>
</protein>
<sequence>MTDGEAEGEREMDAVRRHLRSTWPVSMRSLRAGTQEKRVRGKKSKKQHKHTKETNDRREKHRHGPRPGRQLHTSPHTHTDTIAVPSVRG</sequence>
<gene>
    <name evidence="2" type="ORF">TCDM_12377</name>
</gene>
<comment type="caution">
    <text evidence="2">The sequence shown here is derived from an EMBL/GenBank/DDBJ whole genome shotgun (WGS) entry which is preliminary data.</text>
</comment>
<accession>V5ATX9</accession>
<dbReference type="VEuPathDB" id="TriTrypDB:TCDM_12377"/>
<proteinExistence type="predicted"/>
<evidence type="ECO:0000313" key="2">
    <source>
        <dbReference type="EMBL" id="ESS58664.1"/>
    </source>
</evidence>
<dbReference type="EMBL" id="AYLP01000554">
    <property type="protein sequence ID" value="ESS58664.1"/>
    <property type="molecule type" value="Genomic_DNA"/>
</dbReference>
<feature type="compositionally biased region" description="Basic and acidic residues" evidence="1">
    <location>
        <begin position="7"/>
        <end position="16"/>
    </location>
</feature>
<evidence type="ECO:0000313" key="3">
    <source>
        <dbReference type="Proteomes" id="UP000017861"/>
    </source>
</evidence>
<name>V5ATX9_TRYCR</name>
<evidence type="ECO:0000256" key="1">
    <source>
        <dbReference type="SAM" id="MobiDB-lite"/>
    </source>
</evidence>
<organism evidence="2 3">
    <name type="scientific">Trypanosoma cruzi Dm28c</name>
    <dbReference type="NCBI Taxonomy" id="1416333"/>
    <lineage>
        <taxon>Eukaryota</taxon>
        <taxon>Discoba</taxon>
        <taxon>Euglenozoa</taxon>
        <taxon>Kinetoplastea</taxon>
        <taxon>Metakinetoplastina</taxon>
        <taxon>Trypanosomatida</taxon>
        <taxon>Trypanosomatidae</taxon>
        <taxon>Trypanosoma</taxon>
        <taxon>Schizotrypanum</taxon>
    </lineage>
</organism>